<name>A0A0M3UGM4_9MICC</name>
<sequence>MIKNHDEVDIFIGVDVGKSNHHAVAIDRKGKKLLDRALHQDEAKLRAIIKSVGGKGAVLLVVDQPLTIAALRVAVAQAEGILVGYIPGLAMRRIADLHP</sequence>
<evidence type="ECO:0000313" key="3">
    <source>
        <dbReference type="Proteomes" id="UP000062833"/>
    </source>
</evidence>
<dbReference type="GO" id="GO:0004803">
    <property type="term" value="F:transposase activity"/>
    <property type="evidence" value="ECO:0007669"/>
    <property type="project" value="InterPro"/>
</dbReference>
<dbReference type="GO" id="GO:0006313">
    <property type="term" value="P:DNA transposition"/>
    <property type="evidence" value="ECO:0007669"/>
    <property type="project" value="InterPro"/>
</dbReference>
<dbReference type="AlphaFoldDB" id="A0A0M3UGM4"/>
<organism evidence="2 3">
    <name type="scientific">Arthrobacter alpinus</name>
    <dbReference type="NCBI Taxonomy" id="656366"/>
    <lineage>
        <taxon>Bacteria</taxon>
        <taxon>Bacillati</taxon>
        <taxon>Actinomycetota</taxon>
        <taxon>Actinomycetes</taxon>
        <taxon>Micrococcales</taxon>
        <taxon>Micrococcaceae</taxon>
        <taxon>Arthrobacter</taxon>
    </lineage>
</organism>
<proteinExistence type="predicted"/>
<feature type="domain" description="Transposase IS110-like N-terminal" evidence="1">
    <location>
        <begin position="12"/>
        <end position="98"/>
    </location>
</feature>
<gene>
    <name evidence="2" type="ORF">AOC05_15340</name>
</gene>
<dbReference type="GO" id="GO:0003677">
    <property type="term" value="F:DNA binding"/>
    <property type="evidence" value="ECO:0007669"/>
    <property type="project" value="InterPro"/>
</dbReference>
<dbReference type="InterPro" id="IPR002525">
    <property type="entry name" value="Transp_IS110-like_N"/>
</dbReference>
<dbReference type="PATRIC" id="fig|656366.3.peg.3313"/>
<dbReference type="Pfam" id="PF01548">
    <property type="entry name" value="DEDD_Tnp_IS110"/>
    <property type="match status" value="1"/>
</dbReference>
<dbReference type="Proteomes" id="UP000062833">
    <property type="component" value="Chromosome"/>
</dbReference>
<evidence type="ECO:0000259" key="1">
    <source>
        <dbReference type="Pfam" id="PF01548"/>
    </source>
</evidence>
<evidence type="ECO:0000313" key="2">
    <source>
        <dbReference type="EMBL" id="ALE93375.1"/>
    </source>
</evidence>
<accession>A0A0M3UGM4</accession>
<protein>
    <submittedName>
        <fullName evidence="2">Transposase</fullName>
    </submittedName>
</protein>
<reference evidence="3" key="1">
    <citation type="submission" date="2015-09" db="EMBL/GenBank/DDBJ databases">
        <title>Complete genome of Arthrobacter alpinus strain R3.8.</title>
        <authorList>
            <person name="See-Too W.S."/>
            <person name="Chan K.G."/>
        </authorList>
    </citation>
    <scope>NUCLEOTIDE SEQUENCE [LARGE SCALE GENOMIC DNA]</scope>
    <source>
        <strain evidence="3">R3.8</strain>
    </source>
</reference>
<dbReference type="EMBL" id="CP012677">
    <property type="protein sequence ID" value="ALE93375.1"/>
    <property type="molecule type" value="Genomic_DNA"/>
</dbReference>
<keyword evidence="3" id="KW-1185">Reference proteome</keyword>
<dbReference type="KEGG" id="aaq:AOC05_15340"/>